<evidence type="ECO:0000256" key="3">
    <source>
        <dbReference type="SAM" id="MobiDB-lite"/>
    </source>
</evidence>
<organism evidence="4 5">
    <name type="scientific">Iris pallida</name>
    <name type="common">Sweet iris</name>
    <dbReference type="NCBI Taxonomy" id="29817"/>
    <lineage>
        <taxon>Eukaryota</taxon>
        <taxon>Viridiplantae</taxon>
        <taxon>Streptophyta</taxon>
        <taxon>Embryophyta</taxon>
        <taxon>Tracheophyta</taxon>
        <taxon>Spermatophyta</taxon>
        <taxon>Magnoliopsida</taxon>
        <taxon>Liliopsida</taxon>
        <taxon>Asparagales</taxon>
        <taxon>Iridaceae</taxon>
        <taxon>Iridoideae</taxon>
        <taxon>Irideae</taxon>
        <taxon>Iris</taxon>
    </lineage>
</organism>
<evidence type="ECO:0000313" key="4">
    <source>
        <dbReference type="EMBL" id="KAJ6795656.1"/>
    </source>
</evidence>
<reference evidence="4" key="1">
    <citation type="journal article" date="2023" name="GigaByte">
        <title>Genome assembly of the bearded iris, Iris pallida Lam.</title>
        <authorList>
            <person name="Bruccoleri R.E."/>
            <person name="Oakeley E.J."/>
            <person name="Faust A.M.E."/>
            <person name="Altorfer M."/>
            <person name="Dessus-Babus S."/>
            <person name="Burckhardt D."/>
            <person name="Oertli M."/>
            <person name="Naumann U."/>
            <person name="Petersen F."/>
            <person name="Wong J."/>
        </authorList>
    </citation>
    <scope>NUCLEOTIDE SEQUENCE</scope>
    <source>
        <strain evidence="4">GSM-AAB239-AS_SAM_17_03QT</strain>
    </source>
</reference>
<dbReference type="SUPFAM" id="SSF48371">
    <property type="entry name" value="ARM repeat"/>
    <property type="match status" value="1"/>
</dbReference>
<protein>
    <submittedName>
        <fullName evidence="4">U-box domain-containing protein 4 isoform X1</fullName>
    </submittedName>
</protein>
<dbReference type="Pfam" id="PF00514">
    <property type="entry name" value="Arm"/>
    <property type="match status" value="2"/>
</dbReference>
<comment type="caution">
    <text evidence="4">The sequence shown here is derived from an EMBL/GenBank/DDBJ whole genome shotgun (WGS) entry which is preliminary data.</text>
</comment>
<dbReference type="FunFam" id="1.25.10.10:FF:000300">
    <property type="entry name" value="U-box domain-containing protein 4"/>
    <property type="match status" value="1"/>
</dbReference>
<evidence type="ECO:0000256" key="1">
    <source>
        <dbReference type="ARBA" id="ARBA00022786"/>
    </source>
</evidence>
<sequence>MDPLARPSEEDQERSFSRSASTAAVDSILARLRSGSSDRRIEAAREVRRLTKTSSRNRRRLADAIEPVVSLLRSGSAEDAEAALPALLNLAVKDESNKIKIIDAGALDPLVAFLQSPNPNLQENATATLLTLSASLANKPVIASTAAVPRLTELLHSGSPQAKADAVAALSNLSALPEALQDILLSRPVPRLLDLLKASKKSSRTAEKCTSLLEPLLASDEARAALAAEPGGVLAVVEAVEDGSPRTREHAVGALLALCRSDRRKYRDAILNEGAIPGLLELTVQGTEKARAGARELLELLRGDSSGRRSEREEGETLGHVVTDIVWRIDGEDRSGKAKRMLEEMVRVSMEESLRHLEQRAALMHAPAAEL</sequence>
<dbReference type="InterPro" id="IPR016024">
    <property type="entry name" value="ARM-type_fold"/>
</dbReference>
<dbReference type="PROSITE" id="PS50176">
    <property type="entry name" value="ARM_REPEAT"/>
    <property type="match status" value="2"/>
</dbReference>
<dbReference type="InterPro" id="IPR011989">
    <property type="entry name" value="ARM-like"/>
</dbReference>
<feature type="repeat" description="ARM" evidence="2">
    <location>
        <begin position="105"/>
        <end position="147"/>
    </location>
</feature>
<dbReference type="PANTHER" id="PTHR23315:SF65">
    <property type="entry name" value="ARM REPEAT SUPERFAMILY PROTEIN"/>
    <property type="match status" value="1"/>
</dbReference>
<reference evidence="4" key="2">
    <citation type="submission" date="2023-04" db="EMBL/GenBank/DDBJ databases">
        <authorList>
            <person name="Bruccoleri R.E."/>
            <person name="Oakeley E.J."/>
            <person name="Faust A.-M."/>
            <person name="Dessus-Babus S."/>
            <person name="Altorfer M."/>
            <person name="Burckhardt D."/>
            <person name="Oertli M."/>
            <person name="Naumann U."/>
            <person name="Petersen F."/>
            <person name="Wong J."/>
        </authorList>
    </citation>
    <scope>NUCLEOTIDE SEQUENCE</scope>
    <source>
        <strain evidence="4">GSM-AAB239-AS_SAM_17_03QT</strain>
        <tissue evidence="4">Leaf</tissue>
    </source>
</reference>
<proteinExistence type="predicted"/>
<feature type="repeat" description="ARM" evidence="2">
    <location>
        <begin position="63"/>
        <end position="105"/>
    </location>
</feature>
<dbReference type="PANTHER" id="PTHR23315">
    <property type="entry name" value="U BOX DOMAIN-CONTAINING"/>
    <property type="match status" value="1"/>
</dbReference>
<name>A0AAX6DVA4_IRIPA</name>
<dbReference type="InterPro" id="IPR000225">
    <property type="entry name" value="Armadillo"/>
</dbReference>
<dbReference type="Gene3D" id="1.25.10.10">
    <property type="entry name" value="Leucine-rich Repeat Variant"/>
    <property type="match status" value="2"/>
</dbReference>
<dbReference type="SMART" id="SM00185">
    <property type="entry name" value="ARM"/>
    <property type="match status" value="5"/>
</dbReference>
<dbReference type="EMBL" id="JANAVB010041816">
    <property type="protein sequence ID" value="KAJ6795656.1"/>
    <property type="molecule type" value="Genomic_DNA"/>
</dbReference>
<feature type="region of interest" description="Disordered" evidence="3">
    <location>
        <begin position="1"/>
        <end position="24"/>
    </location>
</feature>
<gene>
    <name evidence="4" type="ORF">M6B38_225815</name>
</gene>
<accession>A0AAX6DVA4</accession>
<evidence type="ECO:0000256" key="2">
    <source>
        <dbReference type="PROSITE-ProRule" id="PRU00259"/>
    </source>
</evidence>
<feature type="compositionally biased region" description="Basic and acidic residues" evidence="3">
    <location>
        <begin position="7"/>
        <end position="16"/>
    </location>
</feature>
<dbReference type="Proteomes" id="UP001140949">
    <property type="component" value="Unassembled WGS sequence"/>
</dbReference>
<keyword evidence="5" id="KW-1185">Reference proteome</keyword>
<dbReference type="AlphaFoldDB" id="A0AAX6DVA4"/>
<keyword evidence="1" id="KW-0833">Ubl conjugation pathway</keyword>
<evidence type="ECO:0000313" key="5">
    <source>
        <dbReference type="Proteomes" id="UP001140949"/>
    </source>
</evidence>